<gene>
    <name evidence="12" type="ORF">L9F63_002056</name>
</gene>
<feature type="transmembrane region" description="Helical" evidence="11">
    <location>
        <begin position="197"/>
        <end position="217"/>
    </location>
</feature>
<dbReference type="GO" id="GO:0012507">
    <property type="term" value="C:ER to Golgi transport vesicle membrane"/>
    <property type="evidence" value="ECO:0007669"/>
    <property type="project" value="TreeGrafter"/>
</dbReference>
<dbReference type="PANTHER" id="PTHR21230:SF1">
    <property type="entry name" value="GOLGI SNAP RECEPTOR COMPLEX MEMBER 2"/>
    <property type="match status" value="1"/>
</dbReference>
<comment type="similarity">
    <text evidence="9 10">Belongs to the GOSR2 family.</text>
</comment>
<dbReference type="GO" id="GO:0031201">
    <property type="term" value="C:SNARE complex"/>
    <property type="evidence" value="ECO:0007669"/>
    <property type="project" value="TreeGrafter"/>
</dbReference>
<evidence type="ECO:0008006" key="14">
    <source>
        <dbReference type="Google" id="ProtNLM"/>
    </source>
</evidence>
<evidence type="ECO:0000256" key="7">
    <source>
        <dbReference type="ARBA" id="ARBA00037078"/>
    </source>
</evidence>
<evidence type="ECO:0000256" key="3">
    <source>
        <dbReference type="ARBA" id="ARBA00022927"/>
    </source>
</evidence>
<evidence type="ECO:0000256" key="1">
    <source>
        <dbReference type="ARBA" id="ARBA00022448"/>
    </source>
</evidence>
<dbReference type="SUPFAM" id="SSF58038">
    <property type="entry name" value="SNARE fusion complex"/>
    <property type="match status" value="1"/>
</dbReference>
<dbReference type="AlphaFoldDB" id="A0AAD8A3H7"/>
<reference evidence="12" key="1">
    <citation type="journal article" date="2023" name="IScience">
        <title>Live-bearing cockroach genome reveals convergent evolutionary mechanisms linked to viviparity in insects and beyond.</title>
        <authorList>
            <person name="Fouks B."/>
            <person name="Harrison M.C."/>
            <person name="Mikhailova A.A."/>
            <person name="Marchal E."/>
            <person name="English S."/>
            <person name="Carruthers M."/>
            <person name="Jennings E.C."/>
            <person name="Chiamaka E.L."/>
            <person name="Frigard R.A."/>
            <person name="Pippel M."/>
            <person name="Attardo G.M."/>
            <person name="Benoit J.B."/>
            <person name="Bornberg-Bauer E."/>
            <person name="Tobe S.S."/>
        </authorList>
    </citation>
    <scope>NUCLEOTIDE SEQUENCE</scope>
    <source>
        <strain evidence="12">Stay&amp;Tobe</strain>
    </source>
</reference>
<keyword evidence="3 10" id="KW-0653">Protein transport</keyword>
<keyword evidence="1 10" id="KW-0813">Transport</keyword>
<dbReference type="Gene3D" id="1.20.5.110">
    <property type="match status" value="1"/>
</dbReference>
<keyword evidence="4 11" id="KW-1133">Transmembrane helix</keyword>
<evidence type="ECO:0000256" key="9">
    <source>
        <dbReference type="ARBA" id="ARBA00038172"/>
    </source>
</evidence>
<dbReference type="GO" id="GO:0015031">
    <property type="term" value="P:protein transport"/>
    <property type="evidence" value="ECO:0007669"/>
    <property type="project" value="UniProtKB-KW"/>
</dbReference>
<dbReference type="GO" id="GO:0005789">
    <property type="term" value="C:endoplasmic reticulum membrane"/>
    <property type="evidence" value="ECO:0007669"/>
    <property type="project" value="TreeGrafter"/>
</dbReference>
<dbReference type="GO" id="GO:0031902">
    <property type="term" value="C:late endosome membrane"/>
    <property type="evidence" value="ECO:0007669"/>
    <property type="project" value="TreeGrafter"/>
</dbReference>
<proteinExistence type="inferred from homology"/>
<dbReference type="InterPro" id="IPR027027">
    <property type="entry name" value="GOSR2/Membrin/Bos1"/>
</dbReference>
<comment type="caution">
    <text evidence="12">The sequence shown here is derived from an EMBL/GenBank/DDBJ whole genome shotgun (WGS) entry which is preliminary data.</text>
</comment>
<protein>
    <recommendedName>
        <fullName evidence="14">Golgi SNAP receptor complex member 2</fullName>
    </recommendedName>
</protein>
<evidence type="ECO:0000256" key="11">
    <source>
        <dbReference type="SAM" id="Phobius"/>
    </source>
</evidence>
<reference evidence="12" key="2">
    <citation type="submission" date="2023-05" db="EMBL/GenBank/DDBJ databases">
        <authorList>
            <person name="Fouks B."/>
        </authorList>
    </citation>
    <scope>NUCLEOTIDE SEQUENCE</scope>
    <source>
        <strain evidence="12">Stay&amp;Tobe</strain>
        <tissue evidence="12">Testes</tissue>
    </source>
</reference>
<evidence type="ECO:0000256" key="4">
    <source>
        <dbReference type="ARBA" id="ARBA00022989"/>
    </source>
</evidence>
<dbReference type="GO" id="GO:0006906">
    <property type="term" value="P:vesicle fusion"/>
    <property type="evidence" value="ECO:0007669"/>
    <property type="project" value="TreeGrafter"/>
</dbReference>
<name>A0AAD8A3H7_DIPPU</name>
<sequence>MESLYHQANRLVQETQQCFEKLEKVSDLNSDPIEKEIQARIDTITSICERLDIMVYKEPLTRRTNSKYRVDQVKYDKDHLQAALDTYKNRKYQRLQEEREREALLSHQFKLNNYEETAILMDHSQSFYSSKHHDSLKSANQGVDDMLQSGAGILESLKDQRMTLKGAHRRLYDIANTLGLSNTTMRLIERRAYQDRFILIGGIVFTCLVIAAIIYYFT</sequence>
<evidence type="ECO:0000256" key="5">
    <source>
        <dbReference type="ARBA" id="ARBA00023034"/>
    </source>
</evidence>
<keyword evidence="5" id="KW-0333">Golgi apparatus</keyword>
<dbReference type="GO" id="GO:0005484">
    <property type="term" value="F:SNAP receptor activity"/>
    <property type="evidence" value="ECO:0007669"/>
    <property type="project" value="InterPro"/>
</dbReference>
<dbReference type="GO" id="GO:0005794">
    <property type="term" value="C:Golgi apparatus"/>
    <property type="evidence" value="ECO:0007669"/>
    <property type="project" value="UniProtKB-SubCell"/>
</dbReference>
<evidence type="ECO:0000256" key="2">
    <source>
        <dbReference type="ARBA" id="ARBA00022692"/>
    </source>
</evidence>
<dbReference type="EMBL" id="JASPKZ010003868">
    <property type="protein sequence ID" value="KAJ9591450.1"/>
    <property type="molecule type" value="Genomic_DNA"/>
</dbReference>
<accession>A0AAD8A3H7</accession>
<dbReference type="PIRSF" id="PIRSF028865">
    <property type="entry name" value="Membrin-2"/>
    <property type="match status" value="1"/>
</dbReference>
<dbReference type="GO" id="GO:0000149">
    <property type="term" value="F:SNARE binding"/>
    <property type="evidence" value="ECO:0007669"/>
    <property type="project" value="TreeGrafter"/>
</dbReference>
<evidence type="ECO:0000256" key="8">
    <source>
        <dbReference type="ARBA" id="ARBA00037862"/>
    </source>
</evidence>
<evidence type="ECO:0000256" key="10">
    <source>
        <dbReference type="PIRNR" id="PIRNR028865"/>
    </source>
</evidence>
<dbReference type="Pfam" id="PF12352">
    <property type="entry name" value="V-SNARE_C"/>
    <property type="match status" value="1"/>
</dbReference>
<keyword evidence="13" id="KW-1185">Reference proteome</keyword>
<dbReference type="PANTHER" id="PTHR21230">
    <property type="entry name" value="VESICLE TRANSPORT V-SNARE PROTEIN VTI1-RELATED"/>
    <property type="match status" value="1"/>
</dbReference>
<comment type="function">
    <text evidence="7 10">Involved in transport of proteins from the cis/medial-Golgi to the trans-Golgi network.</text>
</comment>
<evidence type="ECO:0000313" key="12">
    <source>
        <dbReference type="EMBL" id="KAJ9591450.1"/>
    </source>
</evidence>
<keyword evidence="2 11" id="KW-0812">Transmembrane</keyword>
<dbReference type="Proteomes" id="UP001233999">
    <property type="component" value="Unassembled WGS sequence"/>
</dbReference>
<organism evidence="12 13">
    <name type="scientific">Diploptera punctata</name>
    <name type="common">Pacific beetle cockroach</name>
    <dbReference type="NCBI Taxonomy" id="6984"/>
    <lineage>
        <taxon>Eukaryota</taxon>
        <taxon>Metazoa</taxon>
        <taxon>Ecdysozoa</taxon>
        <taxon>Arthropoda</taxon>
        <taxon>Hexapoda</taxon>
        <taxon>Insecta</taxon>
        <taxon>Pterygota</taxon>
        <taxon>Neoptera</taxon>
        <taxon>Polyneoptera</taxon>
        <taxon>Dictyoptera</taxon>
        <taxon>Blattodea</taxon>
        <taxon>Blaberoidea</taxon>
        <taxon>Blaberidae</taxon>
        <taxon>Diplopterinae</taxon>
        <taxon>Diploptera</taxon>
    </lineage>
</organism>
<evidence type="ECO:0000256" key="6">
    <source>
        <dbReference type="ARBA" id="ARBA00023136"/>
    </source>
</evidence>
<keyword evidence="6 10" id="KW-0472">Membrane</keyword>
<comment type="subcellular location">
    <subcellularLocation>
        <location evidence="8">Golgi apparatus</location>
        <location evidence="8">cis-Golgi network membrane</location>
        <topology evidence="8">Single-pass type IV membrane protein</topology>
    </subcellularLocation>
</comment>
<dbReference type="CDD" id="cd15863">
    <property type="entry name" value="SNARE_GS27"/>
    <property type="match status" value="1"/>
</dbReference>
<evidence type="ECO:0000313" key="13">
    <source>
        <dbReference type="Proteomes" id="UP001233999"/>
    </source>
</evidence>